<evidence type="ECO:0000256" key="4">
    <source>
        <dbReference type="ARBA" id="ARBA00007505"/>
    </source>
</evidence>
<name>A0A0G2AKS2_9BACT</name>
<keyword evidence="10" id="KW-0520">NAD</keyword>
<evidence type="ECO:0000256" key="9">
    <source>
        <dbReference type="ARBA" id="ARBA00022989"/>
    </source>
</evidence>
<dbReference type="PATRIC" id="fig|1619044.3.peg.988"/>
<dbReference type="SUPFAM" id="SSF51735">
    <property type="entry name" value="NAD(P)-binding Rossmann-fold domains"/>
    <property type="match status" value="1"/>
</dbReference>
<evidence type="ECO:0000256" key="8">
    <source>
        <dbReference type="ARBA" id="ARBA00022968"/>
    </source>
</evidence>
<keyword evidence="13" id="KW-0325">Glycoprotein</keyword>
<dbReference type="EMBL" id="LCRX01000013">
    <property type="protein sequence ID" value="KKW41857.1"/>
    <property type="molecule type" value="Genomic_DNA"/>
</dbReference>
<evidence type="ECO:0000313" key="17">
    <source>
        <dbReference type="Proteomes" id="UP000033870"/>
    </source>
</evidence>
<dbReference type="InterPro" id="IPR036291">
    <property type="entry name" value="NAD(P)-bd_dom_sf"/>
</dbReference>
<organism evidence="16 17">
    <name type="scientific">Candidatus Magasanikbacteria bacterium GW2011_GWA2_56_11</name>
    <dbReference type="NCBI Taxonomy" id="1619044"/>
    <lineage>
        <taxon>Bacteria</taxon>
        <taxon>Candidatus Magasanikiibacteriota</taxon>
    </lineage>
</organism>
<comment type="similarity">
    <text evidence="4">Belongs to the NAD(P)-dependent epimerase/dehydratase family. UDP-glucuronic acid decarboxylase subfamily.</text>
</comment>
<evidence type="ECO:0000256" key="12">
    <source>
        <dbReference type="ARBA" id="ARBA00023136"/>
    </source>
</evidence>
<keyword evidence="6" id="KW-0812">Transmembrane</keyword>
<evidence type="ECO:0000313" key="16">
    <source>
        <dbReference type="EMBL" id="KKW41857.1"/>
    </source>
</evidence>
<feature type="domain" description="NAD(P)-binding" evidence="15">
    <location>
        <begin position="8"/>
        <end position="312"/>
    </location>
</feature>
<dbReference type="GO" id="GO:0033320">
    <property type="term" value="P:UDP-D-xylose biosynthetic process"/>
    <property type="evidence" value="ECO:0007669"/>
    <property type="project" value="UniProtKB-UniPathway"/>
</dbReference>
<evidence type="ECO:0000256" key="5">
    <source>
        <dbReference type="ARBA" id="ARBA00012290"/>
    </source>
</evidence>
<evidence type="ECO:0000256" key="3">
    <source>
        <dbReference type="ARBA" id="ARBA00005100"/>
    </source>
</evidence>
<dbReference type="PANTHER" id="PTHR43078:SF6">
    <property type="entry name" value="UDP-GLUCURONIC ACID DECARBOXYLASE 1"/>
    <property type="match status" value="1"/>
</dbReference>
<dbReference type="InterPro" id="IPR016040">
    <property type="entry name" value="NAD(P)-bd_dom"/>
</dbReference>
<comment type="cofactor">
    <cofactor evidence="1">
        <name>NAD(+)</name>
        <dbReference type="ChEBI" id="CHEBI:57540"/>
    </cofactor>
</comment>
<evidence type="ECO:0000256" key="7">
    <source>
        <dbReference type="ARBA" id="ARBA00022793"/>
    </source>
</evidence>
<comment type="subcellular location">
    <subcellularLocation>
        <location evidence="2">Golgi apparatus</location>
        <location evidence="2">Golgi stack membrane</location>
        <topology evidence="2">Single-pass type II membrane protein</topology>
    </subcellularLocation>
</comment>
<evidence type="ECO:0000256" key="1">
    <source>
        <dbReference type="ARBA" id="ARBA00001911"/>
    </source>
</evidence>
<evidence type="ECO:0000256" key="6">
    <source>
        <dbReference type="ARBA" id="ARBA00022692"/>
    </source>
</evidence>
<evidence type="ECO:0000256" key="10">
    <source>
        <dbReference type="ARBA" id="ARBA00023027"/>
    </source>
</evidence>
<evidence type="ECO:0000256" key="2">
    <source>
        <dbReference type="ARBA" id="ARBA00004447"/>
    </source>
</evidence>
<keyword evidence="7" id="KW-0210">Decarboxylase</keyword>
<dbReference type="Pfam" id="PF16363">
    <property type="entry name" value="GDP_Man_Dehyd"/>
    <property type="match status" value="1"/>
</dbReference>
<dbReference type="FunFam" id="3.40.50.720:FF:000065">
    <property type="entry name" value="UDP-glucuronic acid decarboxylase 1"/>
    <property type="match status" value="1"/>
</dbReference>
<keyword evidence="14" id="KW-0456">Lyase</keyword>
<dbReference type="CDD" id="cd05230">
    <property type="entry name" value="UGD_SDR_e"/>
    <property type="match status" value="1"/>
</dbReference>
<evidence type="ECO:0000256" key="11">
    <source>
        <dbReference type="ARBA" id="ARBA00023034"/>
    </source>
</evidence>
<keyword evidence="11" id="KW-0333">Golgi apparatus</keyword>
<keyword evidence="9" id="KW-1133">Transmembrane helix</keyword>
<proteinExistence type="inferred from homology"/>
<protein>
    <recommendedName>
        <fullName evidence="5">UDP-glucuronate decarboxylase</fullName>
        <ecNumber evidence="5">4.1.1.35</ecNumber>
    </recommendedName>
</protein>
<reference evidence="16 17" key="1">
    <citation type="journal article" date="2015" name="Nature">
        <title>rRNA introns, odd ribosomes, and small enigmatic genomes across a large radiation of phyla.</title>
        <authorList>
            <person name="Brown C.T."/>
            <person name="Hug L.A."/>
            <person name="Thomas B.C."/>
            <person name="Sharon I."/>
            <person name="Castelle C.J."/>
            <person name="Singh A."/>
            <person name="Wilkins M.J."/>
            <person name="Williams K.H."/>
            <person name="Banfield J.F."/>
        </authorList>
    </citation>
    <scope>NUCLEOTIDE SEQUENCE [LARGE SCALE GENOMIC DNA]</scope>
</reference>
<dbReference type="STRING" id="1619044.UY92_C0013G0056"/>
<dbReference type="PANTHER" id="PTHR43078">
    <property type="entry name" value="UDP-GLUCURONIC ACID DECARBOXYLASE-RELATED"/>
    <property type="match status" value="1"/>
</dbReference>
<keyword evidence="12" id="KW-0472">Membrane</keyword>
<sequence>MSQPLQILVTGGAGFIGSHLIDFLLNQGHRVIGVDSFYSGLKENVAPNLDNPRFRLIKHDIREPIAARLPKLDRIYNLACPASPVQYQFDPILTLNTSVLGTEHMLKLARRHGARLLQASTSEVYGDPLEHPQKETYWGNVDPIGKRSCYDEGKRAAETLCKDYREQYGVDARIVRIFNTYGPRMMFNDGRVLSNFILQALLGEDITVHGDGSQTRSFMYVDDLISGLTKRMEVEADDWTPVNLGNPDERTIKDLAELVKERVGSASRIVYISHEEMQSRIGDPKQRCPNIARAQSFLGWRPTVNFLDGLDRTIADFRRRLEHRPRIAVFCTDYASSKSLGRQAIHEIAGRLPGWEFDVITKGRVEGLTTPSRINVFSSGNGGGLGTWLFSLSGAAAARRLHREHDYRVVWAITVGHGALAAAIFSWFTHGRVPFLLSAYEGNITQEMLERGRLLAPVYRFIFRHAHRWQVVGQMSDQVRQWLEDERHVQAVTFDGNWDRLAKNTKQLIQELEILSTRVHAPPS</sequence>
<evidence type="ECO:0000259" key="15">
    <source>
        <dbReference type="Pfam" id="PF16363"/>
    </source>
</evidence>
<dbReference type="GO" id="GO:0048040">
    <property type="term" value="F:UDP-glucuronate decarboxylase activity"/>
    <property type="evidence" value="ECO:0007669"/>
    <property type="project" value="UniProtKB-EC"/>
</dbReference>
<accession>A0A0G2AKS2</accession>
<dbReference type="UniPathway" id="UPA00796">
    <property type="reaction ID" value="UER00771"/>
</dbReference>
<gene>
    <name evidence="16" type="ORF">UY92_C0013G0056</name>
</gene>
<dbReference type="InterPro" id="IPR044516">
    <property type="entry name" value="UXS-like"/>
</dbReference>
<dbReference type="GO" id="GO:0042732">
    <property type="term" value="P:D-xylose metabolic process"/>
    <property type="evidence" value="ECO:0007669"/>
    <property type="project" value="InterPro"/>
</dbReference>
<keyword evidence="8" id="KW-0735">Signal-anchor</keyword>
<dbReference type="GO" id="GO:0005737">
    <property type="term" value="C:cytoplasm"/>
    <property type="evidence" value="ECO:0007669"/>
    <property type="project" value="TreeGrafter"/>
</dbReference>
<evidence type="ECO:0000256" key="14">
    <source>
        <dbReference type="ARBA" id="ARBA00023239"/>
    </source>
</evidence>
<comment type="pathway">
    <text evidence="3">Nucleotide-sugar biosynthesis; UDP-alpha-D-xylose biosynthesis; UDP-alpha-D-xylose from UDP-alpha-D-glucuronate: step 1/1.</text>
</comment>
<dbReference type="Gene3D" id="3.40.50.720">
    <property type="entry name" value="NAD(P)-binding Rossmann-like Domain"/>
    <property type="match status" value="1"/>
</dbReference>
<dbReference type="EC" id="4.1.1.35" evidence="5"/>
<dbReference type="Gene3D" id="3.40.50.2000">
    <property type="entry name" value="Glycogen Phosphorylase B"/>
    <property type="match status" value="1"/>
</dbReference>
<evidence type="ECO:0000256" key="13">
    <source>
        <dbReference type="ARBA" id="ARBA00023180"/>
    </source>
</evidence>
<dbReference type="Proteomes" id="UP000033870">
    <property type="component" value="Unassembled WGS sequence"/>
</dbReference>
<comment type="caution">
    <text evidence="16">The sequence shown here is derived from an EMBL/GenBank/DDBJ whole genome shotgun (WGS) entry which is preliminary data.</text>
</comment>
<dbReference type="GO" id="GO:0070403">
    <property type="term" value="F:NAD+ binding"/>
    <property type="evidence" value="ECO:0007669"/>
    <property type="project" value="InterPro"/>
</dbReference>
<dbReference type="AlphaFoldDB" id="A0A0G2AKS2"/>